<feature type="coiled-coil region" evidence="4">
    <location>
        <begin position="3"/>
        <end position="30"/>
    </location>
</feature>
<protein>
    <recommendedName>
        <fullName evidence="3">Phosphodiesterase</fullName>
        <ecNumber evidence="3">3.1.4.-</ecNumber>
    </recommendedName>
</protein>
<sequence>MAKAALTAKLQEIQKVKEDLLKEAKDETENGTGTAVFPQASGLSDDCLVKFADGKEIKVIVGTSEHIQQPLVDRICHVVHEAYSKVGKHKRVDRYDAVDRLEMGDGGPSANRVLHLAFKGDELVGCASSTFSPGWTPEGCGHWGLLAVDPAHQKSGVATALVLAAERRLATLSGAIQIEYQYTEGDPFSMRLHKWYEKLGFAGDQTALKPGQTIFRRCRKRISAAEQERGQLRRLQEIEIYLQRRLTTLSSEHEDQSPEEVEHEQSSAESDEPMEESTVSARLAEVEAKLEEVTLSGPREAEPILSSRVVEKLAAIASVQAQSERIQRTEDMDKEDLGVLSMLQGTKELRPSNCTSTSEEKQQEIYVRPTPLLNYEANGVDEDTFSSLAFYVYDLSLEQQDKLAVHVMLSHPSGAAVFKGDESAEALAARFVSAVQKAYPENPFHNFGHAVDVQAVIVKTMKLVEADSFLSNLEQFSLLVAGLGHDIGHMGLNNVFLSEVGHELAIKYNDKSPLENMHCSALYQLLGKPETQLFAHLSADDYKEARRICVEVILHTDMMCHQNMVKDLNLLYQIHSEVIQPVRETRTTVRKSNWKRKTMHNEVPSDPMAVFAAPENKMLVMDAIVHSADVSNPAREWAVTQAWAERCLDEFFAQGDQERAEGVPVQFLNDREKLNRPNSQIGFIEFMIAPLFAAQIWLWPMYCEFGDCLSTNIGIWEEQWEEQTSPSEEEAEKVRLRVLEVQDMLSRASLRIAH</sequence>
<organism evidence="8 9">
    <name type="scientific">Durusdinium trenchii</name>
    <dbReference type="NCBI Taxonomy" id="1381693"/>
    <lineage>
        <taxon>Eukaryota</taxon>
        <taxon>Sar</taxon>
        <taxon>Alveolata</taxon>
        <taxon>Dinophyceae</taxon>
        <taxon>Suessiales</taxon>
        <taxon>Symbiodiniaceae</taxon>
        <taxon>Durusdinium</taxon>
    </lineage>
</organism>
<evidence type="ECO:0000256" key="1">
    <source>
        <dbReference type="ARBA" id="ARBA00022723"/>
    </source>
</evidence>
<feature type="domain" description="N-acetyltransferase" evidence="6">
    <location>
        <begin position="62"/>
        <end position="247"/>
    </location>
</feature>
<keyword evidence="9" id="KW-1185">Reference proteome</keyword>
<dbReference type="Gene3D" id="3.40.630.30">
    <property type="match status" value="1"/>
</dbReference>
<dbReference type="PANTHER" id="PTHR11347">
    <property type="entry name" value="CYCLIC NUCLEOTIDE PHOSPHODIESTERASE"/>
    <property type="match status" value="1"/>
</dbReference>
<evidence type="ECO:0000256" key="3">
    <source>
        <dbReference type="RuleBase" id="RU363067"/>
    </source>
</evidence>
<feature type="region of interest" description="Disordered" evidence="5">
    <location>
        <begin position="249"/>
        <end position="281"/>
    </location>
</feature>
<comment type="similarity">
    <text evidence="3">Belongs to the cyclic nucleotide phosphodiesterase family.</text>
</comment>
<dbReference type="Pfam" id="PF00233">
    <property type="entry name" value="PDEase_I"/>
    <property type="match status" value="1"/>
</dbReference>
<dbReference type="SMART" id="SM00471">
    <property type="entry name" value="HDc"/>
    <property type="match status" value="1"/>
</dbReference>
<keyword evidence="2 3" id="KW-0378">Hydrolase</keyword>
<dbReference type="CDD" id="cd00077">
    <property type="entry name" value="HDc"/>
    <property type="match status" value="1"/>
</dbReference>
<name>A0ABP0I9X5_9DINO</name>
<dbReference type="InterPro" id="IPR002073">
    <property type="entry name" value="PDEase_catalytic_dom"/>
</dbReference>
<proteinExistence type="inferred from homology"/>
<dbReference type="InterPro" id="IPR023174">
    <property type="entry name" value="PDEase_CS"/>
</dbReference>
<dbReference type="PRINTS" id="PR00387">
    <property type="entry name" value="PDIESTERASE1"/>
</dbReference>
<dbReference type="InterPro" id="IPR003607">
    <property type="entry name" value="HD/PDEase_dom"/>
</dbReference>
<dbReference type="SUPFAM" id="SSF55729">
    <property type="entry name" value="Acyl-CoA N-acyltransferases (Nat)"/>
    <property type="match status" value="1"/>
</dbReference>
<dbReference type="SUPFAM" id="SSF109604">
    <property type="entry name" value="HD-domain/PDEase-like"/>
    <property type="match status" value="1"/>
</dbReference>
<dbReference type="Gene3D" id="1.10.1300.10">
    <property type="entry name" value="3'5'-cyclic nucleotide phosphodiesterase, catalytic domain"/>
    <property type="match status" value="1"/>
</dbReference>
<dbReference type="InterPro" id="IPR000182">
    <property type="entry name" value="GNAT_dom"/>
</dbReference>
<feature type="domain" description="PDEase" evidence="7">
    <location>
        <begin position="359"/>
        <end position="723"/>
    </location>
</feature>
<dbReference type="InterPro" id="IPR016181">
    <property type="entry name" value="Acyl_CoA_acyltransferase"/>
</dbReference>
<evidence type="ECO:0000313" key="9">
    <source>
        <dbReference type="Proteomes" id="UP001642484"/>
    </source>
</evidence>
<dbReference type="InterPro" id="IPR023088">
    <property type="entry name" value="PDEase"/>
</dbReference>
<dbReference type="EMBL" id="CAXAMN010002191">
    <property type="protein sequence ID" value="CAK8998209.1"/>
    <property type="molecule type" value="Genomic_DNA"/>
</dbReference>
<evidence type="ECO:0000256" key="2">
    <source>
        <dbReference type="ARBA" id="ARBA00022801"/>
    </source>
</evidence>
<dbReference type="InterPro" id="IPR036971">
    <property type="entry name" value="PDEase_catalytic_dom_sf"/>
</dbReference>
<keyword evidence="4" id="KW-0175">Coiled coil</keyword>
<accession>A0ABP0I9X5</accession>
<evidence type="ECO:0000259" key="7">
    <source>
        <dbReference type="PROSITE" id="PS51845"/>
    </source>
</evidence>
<gene>
    <name evidence="8" type="ORF">CCMP2556_LOCUS5161</name>
</gene>
<dbReference type="Pfam" id="PF00583">
    <property type="entry name" value="Acetyltransf_1"/>
    <property type="match status" value="1"/>
</dbReference>
<evidence type="ECO:0000259" key="6">
    <source>
        <dbReference type="PROSITE" id="PS51186"/>
    </source>
</evidence>
<reference evidence="8 9" key="1">
    <citation type="submission" date="2024-02" db="EMBL/GenBank/DDBJ databases">
        <authorList>
            <person name="Chen Y."/>
            <person name="Shah S."/>
            <person name="Dougan E. K."/>
            <person name="Thang M."/>
            <person name="Chan C."/>
        </authorList>
    </citation>
    <scope>NUCLEOTIDE SEQUENCE [LARGE SCALE GENOMIC DNA]</scope>
</reference>
<evidence type="ECO:0000313" key="8">
    <source>
        <dbReference type="EMBL" id="CAK8998209.1"/>
    </source>
</evidence>
<dbReference type="Proteomes" id="UP001642484">
    <property type="component" value="Unassembled WGS sequence"/>
</dbReference>
<comment type="caution">
    <text evidence="8">The sequence shown here is derived from an EMBL/GenBank/DDBJ whole genome shotgun (WGS) entry which is preliminary data.</text>
</comment>
<evidence type="ECO:0000256" key="5">
    <source>
        <dbReference type="SAM" id="MobiDB-lite"/>
    </source>
</evidence>
<dbReference type="CDD" id="cd04301">
    <property type="entry name" value="NAT_SF"/>
    <property type="match status" value="1"/>
</dbReference>
<dbReference type="PROSITE" id="PS00126">
    <property type="entry name" value="PDEASE_I_1"/>
    <property type="match status" value="1"/>
</dbReference>
<evidence type="ECO:0000256" key="4">
    <source>
        <dbReference type="SAM" id="Coils"/>
    </source>
</evidence>
<dbReference type="PROSITE" id="PS51186">
    <property type="entry name" value="GNAT"/>
    <property type="match status" value="1"/>
</dbReference>
<comment type="cofactor">
    <cofactor evidence="3">
        <name>a divalent metal cation</name>
        <dbReference type="ChEBI" id="CHEBI:60240"/>
    </cofactor>
    <text evidence="3">Binds 2 divalent metal cations per subunit. Site 1 may preferentially bind zinc ions, while site 2 has a preference for magnesium and/or manganese ions.</text>
</comment>
<dbReference type="EC" id="3.1.4.-" evidence="3"/>
<dbReference type="PROSITE" id="PS51845">
    <property type="entry name" value="PDEASE_I_2"/>
    <property type="match status" value="1"/>
</dbReference>
<keyword evidence="1 3" id="KW-0479">Metal-binding</keyword>